<evidence type="ECO:0000256" key="1">
    <source>
        <dbReference type="SAM" id="Phobius"/>
    </source>
</evidence>
<keyword evidence="1" id="KW-0472">Membrane</keyword>
<keyword evidence="2" id="KW-1185">Reference proteome</keyword>
<feature type="transmembrane region" description="Helical" evidence="1">
    <location>
        <begin position="201"/>
        <end position="223"/>
    </location>
</feature>
<reference evidence="3" key="1">
    <citation type="submission" date="2016-11" db="UniProtKB">
        <authorList>
            <consortium name="WormBaseParasite"/>
        </authorList>
    </citation>
    <scope>IDENTIFICATION</scope>
</reference>
<dbReference type="AlphaFoldDB" id="A0A1I7X1B4"/>
<evidence type="ECO:0000313" key="3">
    <source>
        <dbReference type="WBParaSite" id="Hba_11241"/>
    </source>
</evidence>
<name>A0A1I7X1B4_HETBA</name>
<feature type="transmembrane region" description="Helical" evidence="1">
    <location>
        <begin position="5"/>
        <end position="23"/>
    </location>
</feature>
<accession>A0A1I7X1B4</accession>
<sequence>MNLVYLDAIVLIVIEVLFLILTMQELPKYLIVIYFFYTGVYAWKKYVDRKFFLYSRLYVYFKCILCRKEDIPEKDRTVLNKKATYRLACPLDCKPHVLFSSISSHIFDFYIYKDIYIYIYELVDTIHKRHPLIKNIILDVIYPASINVTTAGTETKINSSETAAETIYTNMPENNDVCIERRIPSKKRKGVQNLFMERKGVLFATGVSVILLVFTGIVVYTFVQQSE</sequence>
<protein>
    <submittedName>
        <fullName evidence="3">ORFan</fullName>
    </submittedName>
</protein>
<feature type="transmembrane region" description="Helical" evidence="1">
    <location>
        <begin position="29"/>
        <end position="47"/>
    </location>
</feature>
<organism evidence="2 3">
    <name type="scientific">Heterorhabditis bacteriophora</name>
    <name type="common">Entomopathogenic nematode worm</name>
    <dbReference type="NCBI Taxonomy" id="37862"/>
    <lineage>
        <taxon>Eukaryota</taxon>
        <taxon>Metazoa</taxon>
        <taxon>Ecdysozoa</taxon>
        <taxon>Nematoda</taxon>
        <taxon>Chromadorea</taxon>
        <taxon>Rhabditida</taxon>
        <taxon>Rhabditina</taxon>
        <taxon>Rhabditomorpha</taxon>
        <taxon>Strongyloidea</taxon>
        <taxon>Heterorhabditidae</taxon>
        <taxon>Heterorhabditis</taxon>
    </lineage>
</organism>
<keyword evidence="1" id="KW-0812">Transmembrane</keyword>
<dbReference type="WBParaSite" id="Hba_11241">
    <property type="protein sequence ID" value="Hba_11241"/>
    <property type="gene ID" value="Hba_11241"/>
</dbReference>
<evidence type="ECO:0000313" key="2">
    <source>
        <dbReference type="Proteomes" id="UP000095283"/>
    </source>
</evidence>
<proteinExistence type="predicted"/>
<dbReference type="Proteomes" id="UP000095283">
    <property type="component" value="Unplaced"/>
</dbReference>
<keyword evidence="1" id="KW-1133">Transmembrane helix</keyword>